<dbReference type="NCBIfam" id="TIGR00003">
    <property type="entry name" value="copper ion binding protein"/>
    <property type="match status" value="1"/>
</dbReference>
<feature type="transmembrane region" description="Helical" evidence="18">
    <location>
        <begin position="553"/>
        <end position="573"/>
    </location>
</feature>
<evidence type="ECO:0000256" key="10">
    <source>
        <dbReference type="ARBA" id="ARBA00022796"/>
    </source>
</evidence>
<evidence type="ECO:0000256" key="14">
    <source>
        <dbReference type="ARBA" id="ARBA00022989"/>
    </source>
</evidence>
<evidence type="ECO:0000256" key="13">
    <source>
        <dbReference type="ARBA" id="ARBA00022967"/>
    </source>
</evidence>
<keyword evidence="10" id="KW-0187">Copper transport</keyword>
<dbReference type="NCBIfam" id="TIGR01511">
    <property type="entry name" value="ATPase-IB1_Cu"/>
    <property type="match status" value="1"/>
</dbReference>
<dbReference type="GO" id="GO:0005524">
    <property type="term" value="F:ATP binding"/>
    <property type="evidence" value="ECO:0007669"/>
    <property type="project" value="UniProtKB-UniRule"/>
</dbReference>
<keyword evidence="21" id="KW-1185">Reference proteome</keyword>
<feature type="domain" description="HMA" evidence="19">
    <location>
        <begin position="81"/>
        <end position="147"/>
    </location>
</feature>
<dbReference type="KEGG" id="pgv:SL003B_0769"/>
<dbReference type="NCBIfam" id="TIGR01525">
    <property type="entry name" value="ATPase-IB_hvy"/>
    <property type="match status" value="1"/>
</dbReference>
<keyword evidence="14 18" id="KW-1133">Transmembrane helix</keyword>
<dbReference type="HOGENOM" id="CLU_001771_0_3_5"/>
<keyword evidence="15" id="KW-0186">Copper</keyword>
<dbReference type="SFLD" id="SFLDS00003">
    <property type="entry name" value="Haloacid_Dehalogenase"/>
    <property type="match status" value="1"/>
</dbReference>
<evidence type="ECO:0000256" key="8">
    <source>
        <dbReference type="ARBA" id="ARBA00022737"/>
    </source>
</evidence>
<dbReference type="FunFam" id="2.70.150.10:FF:000020">
    <property type="entry name" value="Copper-exporting P-type ATPase A"/>
    <property type="match status" value="1"/>
</dbReference>
<dbReference type="PROSITE" id="PS50846">
    <property type="entry name" value="HMA_2"/>
    <property type="match status" value="3"/>
</dbReference>
<dbReference type="InterPro" id="IPR036163">
    <property type="entry name" value="HMA_dom_sf"/>
</dbReference>
<dbReference type="STRING" id="991905.SL003B_0769"/>
<dbReference type="GO" id="GO:0005886">
    <property type="term" value="C:plasma membrane"/>
    <property type="evidence" value="ECO:0007669"/>
    <property type="project" value="UniProtKB-SubCell"/>
</dbReference>
<evidence type="ECO:0000256" key="11">
    <source>
        <dbReference type="ARBA" id="ARBA00022840"/>
    </source>
</evidence>
<keyword evidence="17 18" id="KW-0472">Membrane</keyword>
<evidence type="ECO:0000256" key="5">
    <source>
        <dbReference type="ARBA" id="ARBA00022475"/>
    </source>
</evidence>
<dbReference type="Gene3D" id="3.40.50.1000">
    <property type="entry name" value="HAD superfamily/HAD-like"/>
    <property type="match status" value="1"/>
</dbReference>
<evidence type="ECO:0000313" key="21">
    <source>
        <dbReference type="Proteomes" id="UP000008130"/>
    </source>
</evidence>
<organism evidence="20 21">
    <name type="scientific">Polymorphum gilvum (strain LMG 25793 / CGMCC 1.9160 / SL003B-26A1)</name>
    <dbReference type="NCBI Taxonomy" id="991905"/>
    <lineage>
        <taxon>Bacteria</taxon>
        <taxon>Pseudomonadati</taxon>
        <taxon>Pseudomonadota</taxon>
        <taxon>Alphaproteobacteria</taxon>
        <taxon>Rhodobacterales</taxon>
        <taxon>Paracoccaceae</taxon>
        <taxon>Polymorphum</taxon>
    </lineage>
</organism>
<dbReference type="NCBIfam" id="TIGR01494">
    <property type="entry name" value="ATPase_P-type"/>
    <property type="match status" value="1"/>
</dbReference>
<dbReference type="OrthoDB" id="9807843at2"/>
<dbReference type="InterPro" id="IPR044492">
    <property type="entry name" value="P_typ_ATPase_HD_dom"/>
</dbReference>
<dbReference type="SUPFAM" id="SSF81653">
    <property type="entry name" value="Calcium ATPase, transduction domain A"/>
    <property type="match status" value="1"/>
</dbReference>
<dbReference type="InterPro" id="IPR001757">
    <property type="entry name" value="P_typ_ATPase"/>
</dbReference>
<dbReference type="EMBL" id="CP002568">
    <property type="protein sequence ID" value="ADZ69199.1"/>
    <property type="molecule type" value="Genomic_DNA"/>
</dbReference>
<dbReference type="Pfam" id="PF00122">
    <property type="entry name" value="E1-E2_ATPase"/>
    <property type="match status" value="1"/>
</dbReference>
<dbReference type="InterPro" id="IPR017969">
    <property type="entry name" value="Heavy-metal-associated_CS"/>
</dbReference>
<dbReference type="GO" id="GO:0140581">
    <property type="term" value="F:P-type monovalent copper transporter activity"/>
    <property type="evidence" value="ECO:0007669"/>
    <property type="project" value="UniProtKB-EC"/>
</dbReference>
<keyword evidence="5 18" id="KW-1003">Cell membrane</keyword>
<feature type="transmembrane region" description="Helical" evidence="18">
    <location>
        <begin position="280"/>
        <end position="299"/>
    </location>
</feature>
<dbReference type="Pfam" id="PF00403">
    <property type="entry name" value="HMA"/>
    <property type="match status" value="3"/>
</dbReference>
<dbReference type="GO" id="GO:0043682">
    <property type="term" value="F:P-type divalent copper transporter activity"/>
    <property type="evidence" value="ECO:0007669"/>
    <property type="project" value="TreeGrafter"/>
</dbReference>
<dbReference type="GO" id="GO:0055070">
    <property type="term" value="P:copper ion homeostasis"/>
    <property type="evidence" value="ECO:0007669"/>
    <property type="project" value="TreeGrafter"/>
</dbReference>
<feature type="transmembrane region" description="Helical" evidence="18">
    <location>
        <begin position="525"/>
        <end position="547"/>
    </location>
</feature>
<dbReference type="GO" id="GO:0016887">
    <property type="term" value="F:ATP hydrolysis activity"/>
    <property type="evidence" value="ECO:0007669"/>
    <property type="project" value="InterPro"/>
</dbReference>
<feature type="transmembrane region" description="Helical" evidence="18">
    <location>
        <begin position="311"/>
        <end position="329"/>
    </location>
</feature>
<dbReference type="PROSITE" id="PS00154">
    <property type="entry name" value="ATPASE_E1_E2"/>
    <property type="match status" value="1"/>
</dbReference>
<evidence type="ECO:0000256" key="4">
    <source>
        <dbReference type="ARBA" id="ARBA00022448"/>
    </source>
</evidence>
<dbReference type="InterPro" id="IPR027256">
    <property type="entry name" value="P-typ_ATPase_IB"/>
</dbReference>
<dbReference type="Gene3D" id="3.40.1110.10">
    <property type="entry name" value="Calcium-transporting ATPase, cytoplasmic domain N"/>
    <property type="match status" value="1"/>
</dbReference>
<evidence type="ECO:0000256" key="15">
    <source>
        <dbReference type="ARBA" id="ARBA00023008"/>
    </source>
</evidence>
<evidence type="ECO:0000256" key="18">
    <source>
        <dbReference type="RuleBase" id="RU362081"/>
    </source>
</evidence>
<protein>
    <recommendedName>
        <fullName evidence="3">P-type Cu(+) transporter</fullName>
        <ecNumber evidence="3">7.2.2.8</ecNumber>
    </recommendedName>
</protein>
<evidence type="ECO:0000256" key="6">
    <source>
        <dbReference type="ARBA" id="ARBA00022692"/>
    </source>
</evidence>
<dbReference type="PATRIC" id="fig|991905.3.peg.780"/>
<keyword evidence="16" id="KW-0406">Ion transport</keyword>
<dbReference type="InterPro" id="IPR023214">
    <property type="entry name" value="HAD_sf"/>
</dbReference>
<sequence length="915" mass="93663">MDAAVTPLAGQVTLAIDGLHCGSCVRKVEAALNRVDGVGSVAVDRSNARAEIALTRPVPTDALIAAVEAAGFGARLPGPAQRIVLDVTGMHCRSCVGRIEQALAGLPGVGGVAVDLARKQVEVSLVDPVTTPATLVETLERLGFGASIPAPGIPAQSTTAQAASKADATVLERRPVPPSAPARGDGDTVTLDITGMTCANCAVSVEKALAGTPGVIGASVNVALENATVSLAQPVPAETLIAAVEKAGYGARLQPRDLASVRAAREEAEATARAHERRMLLLFVLSALLTAPLALPMALMPFGIHWMPAPLVQLALAAPVQVLVGARFYRGAFHALRSGGANMDVLVALGTSAAFGYSLFRVFVPEASGPGHLYFEASAVILTLVLLGKLLEARAKRSTSAAVRALLALRPDVANRLVGDAIETVPVAQLRLGDIVLVRPGERVPVDGRILAGASELDEALITGESLPVGKGVGDAVTAGTVNGSGALRVETTALGEDTTLARIIRLVEGAQAKKAPVQKLVDRVAAVFVPIVVVVSLVTFGAWMAFGPGLEQAIGAAVAVLVIACPCALGLATPTALVAGTGAAARAGILIRDIDALEIAHRVRTVAFDKTGTLTEGRPVVTDIIAFDKDADRLLAVAASAQMASEHPLARAMVEAAQARGLPLAPPDEFEAVPGQGMVAMIGAHSVAIGNTALMDQLKVDRFTADSLRRTLEAEAKTSVTVAVDGRAVGVIALADTVRPGAAAAIEALRRRQVRTVMITGDSEAVARTVAGQIGLDDLRAGVRPEQKAAAIAELRAGGDAVAMVGDGLNDAPALAAADIGIAMGSGADVAMETAGITLMRSDPRLVPAALDVSRVTLRKIRQNLFWAFVYNVVGIPLAAFGLLSPALAGAAMAMSSVSVVTNAGLLRRWNPTI</sequence>
<gene>
    <name evidence="20" type="ordered locus">SL003B_0769</name>
</gene>
<dbReference type="InterPro" id="IPR036412">
    <property type="entry name" value="HAD-like_sf"/>
</dbReference>
<keyword evidence="13" id="KW-1278">Translocase</keyword>
<evidence type="ECO:0000259" key="19">
    <source>
        <dbReference type="PROSITE" id="PS50846"/>
    </source>
</evidence>
<feature type="transmembrane region" description="Helical" evidence="18">
    <location>
        <begin position="866"/>
        <end position="885"/>
    </location>
</feature>
<feature type="transmembrane region" description="Helical" evidence="18">
    <location>
        <begin position="372"/>
        <end position="391"/>
    </location>
</feature>
<evidence type="ECO:0000256" key="3">
    <source>
        <dbReference type="ARBA" id="ARBA00012517"/>
    </source>
</evidence>
<dbReference type="InterPro" id="IPR059000">
    <property type="entry name" value="ATPase_P-type_domA"/>
</dbReference>
<dbReference type="PANTHER" id="PTHR43520">
    <property type="entry name" value="ATP7, ISOFORM B"/>
    <property type="match status" value="1"/>
</dbReference>
<evidence type="ECO:0000256" key="7">
    <source>
        <dbReference type="ARBA" id="ARBA00022723"/>
    </source>
</evidence>
<evidence type="ECO:0000256" key="17">
    <source>
        <dbReference type="ARBA" id="ARBA00023136"/>
    </source>
</evidence>
<keyword evidence="4" id="KW-0813">Transport</keyword>
<dbReference type="InterPro" id="IPR006121">
    <property type="entry name" value="HMA_dom"/>
</dbReference>
<dbReference type="Pfam" id="PF00702">
    <property type="entry name" value="Hydrolase"/>
    <property type="match status" value="1"/>
</dbReference>
<keyword evidence="9 18" id="KW-0547">Nucleotide-binding</keyword>
<keyword evidence="12" id="KW-0460">Magnesium</keyword>
<dbReference type="SUPFAM" id="SSF56784">
    <property type="entry name" value="HAD-like"/>
    <property type="match status" value="1"/>
</dbReference>
<dbReference type="Gene3D" id="2.70.150.10">
    <property type="entry name" value="Calcium-transporting ATPase, cytoplasmic transduction domain A"/>
    <property type="match status" value="1"/>
</dbReference>
<evidence type="ECO:0000256" key="16">
    <source>
        <dbReference type="ARBA" id="ARBA00023065"/>
    </source>
</evidence>
<dbReference type="Gene3D" id="3.30.70.100">
    <property type="match status" value="3"/>
</dbReference>
<name>F2IVU2_POLGS</name>
<dbReference type="CDD" id="cd00371">
    <property type="entry name" value="HMA"/>
    <property type="match status" value="3"/>
</dbReference>
<keyword evidence="8" id="KW-0677">Repeat</keyword>
<dbReference type="InterPro" id="IPR023298">
    <property type="entry name" value="ATPase_P-typ_TM_dom_sf"/>
</dbReference>
<dbReference type="InterPro" id="IPR018303">
    <property type="entry name" value="ATPase_P-typ_P_site"/>
</dbReference>
<accession>F2IVU2</accession>
<dbReference type="SFLD" id="SFLDG00002">
    <property type="entry name" value="C1.7:_P-type_atpase_like"/>
    <property type="match status" value="1"/>
</dbReference>
<dbReference type="FunFam" id="3.30.70.100:FF:000001">
    <property type="entry name" value="ATPase copper transporting beta"/>
    <property type="match status" value="1"/>
</dbReference>
<evidence type="ECO:0000256" key="12">
    <source>
        <dbReference type="ARBA" id="ARBA00022842"/>
    </source>
</evidence>
<dbReference type="SUPFAM" id="SSF81665">
    <property type="entry name" value="Calcium ATPase, transmembrane domain M"/>
    <property type="match status" value="1"/>
</dbReference>
<feature type="transmembrane region" description="Helical" evidence="18">
    <location>
        <begin position="891"/>
        <end position="908"/>
    </location>
</feature>
<evidence type="ECO:0000313" key="20">
    <source>
        <dbReference type="EMBL" id="ADZ69199.1"/>
    </source>
</evidence>
<reference evidence="20 21" key="1">
    <citation type="journal article" date="2011" name="J. Bacteriol.">
        <title>Complete genome sequence of Polymorphum gilvum SL003B-26A1T, a crude oil-degrading bacterium from oil-polluted saline soil.</title>
        <authorList>
            <person name="Li S.G."/>
            <person name="Tang Y.Q."/>
            <person name="Nie Y."/>
            <person name="Cai M."/>
            <person name="Wu X.L."/>
        </authorList>
    </citation>
    <scope>NUCLEOTIDE SEQUENCE [LARGE SCALE GENOMIC DNA]</scope>
    <source>
        <strain evidence="21">LMG 25793 / CGMCC 1.9160 / SL003B-26A1</strain>
    </source>
</reference>
<dbReference type="CDD" id="cd02094">
    <property type="entry name" value="P-type_ATPase_Cu-like"/>
    <property type="match status" value="1"/>
</dbReference>
<feature type="domain" description="HMA" evidence="19">
    <location>
        <begin position="187"/>
        <end position="252"/>
    </location>
</feature>
<feature type="domain" description="HMA" evidence="19">
    <location>
        <begin position="10"/>
        <end position="75"/>
    </location>
</feature>
<dbReference type="PRINTS" id="PR00119">
    <property type="entry name" value="CATATPASE"/>
</dbReference>
<dbReference type="SUPFAM" id="SSF55008">
    <property type="entry name" value="HMA, heavy metal-associated domain"/>
    <property type="match status" value="3"/>
</dbReference>
<proteinExistence type="inferred from homology"/>
<dbReference type="PROSITE" id="PS01047">
    <property type="entry name" value="HMA_1"/>
    <property type="match status" value="2"/>
</dbReference>
<evidence type="ECO:0000256" key="2">
    <source>
        <dbReference type="ARBA" id="ARBA00006024"/>
    </source>
</evidence>
<keyword evidence="11 18" id="KW-0067">ATP-binding</keyword>
<dbReference type="PANTHER" id="PTHR43520:SF8">
    <property type="entry name" value="P-TYPE CU(+) TRANSPORTER"/>
    <property type="match status" value="1"/>
</dbReference>
<dbReference type="FunFam" id="3.30.70.100:FF:000005">
    <property type="entry name" value="Copper-exporting P-type ATPase A"/>
    <property type="match status" value="1"/>
</dbReference>
<comment type="subcellular location">
    <subcellularLocation>
        <location evidence="1">Cell membrane</location>
        <topology evidence="1">Multi-pass membrane protein</topology>
    </subcellularLocation>
</comment>
<feature type="transmembrane region" description="Helical" evidence="18">
    <location>
        <begin position="341"/>
        <end position="360"/>
    </location>
</feature>
<dbReference type="GO" id="GO:0005507">
    <property type="term" value="F:copper ion binding"/>
    <property type="evidence" value="ECO:0007669"/>
    <property type="project" value="InterPro"/>
</dbReference>
<evidence type="ECO:0000256" key="9">
    <source>
        <dbReference type="ARBA" id="ARBA00022741"/>
    </source>
</evidence>
<dbReference type="RefSeq" id="WP_013651519.1">
    <property type="nucleotide sequence ID" value="NC_015259.1"/>
</dbReference>
<dbReference type="eggNOG" id="COG2217">
    <property type="taxonomic scope" value="Bacteria"/>
</dbReference>
<dbReference type="Proteomes" id="UP000008130">
    <property type="component" value="Chromosome"/>
</dbReference>
<dbReference type="InterPro" id="IPR023299">
    <property type="entry name" value="ATPase_P-typ_cyto_dom_N"/>
</dbReference>
<dbReference type="AlphaFoldDB" id="F2IVU2"/>
<dbReference type="PRINTS" id="PR00943">
    <property type="entry name" value="CUATPASE"/>
</dbReference>
<keyword evidence="7 18" id="KW-0479">Metal-binding</keyword>
<comment type="similarity">
    <text evidence="2 18">Belongs to the cation transport ATPase (P-type) (TC 3.A.3) family. Type IB subfamily.</text>
</comment>
<dbReference type="GO" id="GO:0060003">
    <property type="term" value="P:copper ion export"/>
    <property type="evidence" value="ECO:0007669"/>
    <property type="project" value="UniProtKB-ARBA"/>
</dbReference>
<dbReference type="InterPro" id="IPR008250">
    <property type="entry name" value="ATPase_P-typ_transduc_dom_A_sf"/>
</dbReference>
<dbReference type="InterPro" id="IPR006122">
    <property type="entry name" value="HMA_Cu_ion-bd"/>
</dbReference>
<dbReference type="SFLD" id="SFLDF00027">
    <property type="entry name" value="p-type_atpase"/>
    <property type="match status" value="1"/>
</dbReference>
<keyword evidence="6 18" id="KW-0812">Transmembrane</keyword>
<dbReference type="EC" id="7.2.2.8" evidence="3"/>
<evidence type="ECO:0000256" key="1">
    <source>
        <dbReference type="ARBA" id="ARBA00004651"/>
    </source>
</evidence>